<keyword evidence="3" id="KW-0804">Transcription</keyword>
<dbReference type="SMART" id="SM00345">
    <property type="entry name" value="HTH_GNTR"/>
    <property type="match status" value="1"/>
</dbReference>
<accession>A0A4V2Z6X1</accession>
<dbReference type="GO" id="GO:0003677">
    <property type="term" value="F:DNA binding"/>
    <property type="evidence" value="ECO:0007669"/>
    <property type="project" value="UniProtKB-KW"/>
</dbReference>
<dbReference type="GO" id="GO:0003700">
    <property type="term" value="F:DNA-binding transcription factor activity"/>
    <property type="evidence" value="ECO:0007669"/>
    <property type="project" value="InterPro"/>
</dbReference>
<dbReference type="InterPro" id="IPR036388">
    <property type="entry name" value="WH-like_DNA-bd_sf"/>
</dbReference>
<dbReference type="Proteomes" id="UP000295136">
    <property type="component" value="Unassembled WGS sequence"/>
</dbReference>
<sequence>MRASRAAYGREVIKWRLDQPKWVQIATELRARIVAGVYKRGNPLPSERQLVDEFGVARATVRKALAKLIEEGTIYTVFGIGNFVGPPPEDD</sequence>
<dbReference type="InterPro" id="IPR050679">
    <property type="entry name" value="Bact_HTH_transcr_reg"/>
</dbReference>
<evidence type="ECO:0000259" key="4">
    <source>
        <dbReference type="PROSITE" id="PS50949"/>
    </source>
</evidence>
<dbReference type="PANTHER" id="PTHR44846">
    <property type="entry name" value="MANNOSYL-D-GLYCERATE TRANSPORT/METABOLISM SYSTEM REPRESSOR MNGR-RELATED"/>
    <property type="match status" value="1"/>
</dbReference>
<feature type="domain" description="HTH gntR-type" evidence="4">
    <location>
        <begin position="19"/>
        <end position="87"/>
    </location>
</feature>
<evidence type="ECO:0000256" key="3">
    <source>
        <dbReference type="ARBA" id="ARBA00023163"/>
    </source>
</evidence>
<evidence type="ECO:0000256" key="2">
    <source>
        <dbReference type="ARBA" id="ARBA00023125"/>
    </source>
</evidence>
<dbReference type="Gene3D" id="1.10.10.10">
    <property type="entry name" value="Winged helix-like DNA-binding domain superfamily/Winged helix DNA-binding domain"/>
    <property type="match status" value="1"/>
</dbReference>
<protein>
    <submittedName>
        <fullName evidence="5">GntR family transcriptional regulator</fullName>
    </submittedName>
</protein>
<keyword evidence="2" id="KW-0238">DNA-binding</keyword>
<gene>
    <name evidence="5" type="ORF">E1295_37205</name>
</gene>
<dbReference type="InterPro" id="IPR036390">
    <property type="entry name" value="WH_DNA-bd_sf"/>
</dbReference>
<dbReference type="Pfam" id="PF00392">
    <property type="entry name" value="GntR"/>
    <property type="match status" value="1"/>
</dbReference>
<dbReference type="PRINTS" id="PR00035">
    <property type="entry name" value="HTHGNTR"/>
</dbReference>
<dbReference type="SUPFAM" id="SSF46785">
    <property type="entry name" value="Winged helix' DNA-binding domain"/>
    <property type="match status" value="1"/>
</dbReference>
<dbReference type="PROSITE" id="PS50949">
    <property type="entry name" value="HTH_GNTR"/>
    <property type="match status" value="1"/>
</dbReference>
<dbReference type="PANTHER" id="PTHR44846:SF1">
    <property type="entry name" value="MANNOSYL-D-GLYCERATE TRANSPORT_METABOLISM SYSTEM REPRESSOR MNGR-RELATED"/>
    <property type="match status" value="1"/>
</dbReference>
<evidence type="ECO:0000256" key="1">
    <source>
        <dbReference type="ARBA" id="ARBA00023015"/>
    </source>
</evidence>
<keyword evidence="6" id="KW-1185">Reference proteome</keyword>
<dbReference type="GO" id="GO:0045892">
    <property type="term" value="P:negative regulation of DNA-templated transcription"/>
    <property type="evidence" value="ECO:0007669"/>
    <property type="project" value="TreeGrafter"/>
</dbReference>
<comment type="caution">
    <text evidence="5">The sequence shown here is derived from an EMBL/GenBank/DDBJ whole genome shotgun (WGS) entry which is preliminary data.</text>
</comment>
<dbReference type="EMBL" id="SMLD01000149">
    <property type="protein sequence ID" value="TDE34276.1"/>
    <property type="molecule type" value="Genomic_DNA"/>
</dbReference>
<organism evidence="5 6">
    <name type="scientific">Nonomuraea mesophila</name>
    <dbReference type="NCBI Taxonomy" id="2530382"/>
    <lineage>
        <taxon>Bacteria</taxon>
        <taxon>Bacillati</taxon>
        <taxon>Actinomycetota</taxon>
        <taxon>Actinomycetes</taxon>
        <taxon>Streptosporangiales</taxon>
        <taxon>Streptosporangiaceae</taxon>
        <taxon>Nonomuraea</taxon>
    </lineage>
</organism>
<proteinExistence type="predicted"/>
<evidence type="ECO:0000313" key="6">
    <source>
        <dbReference type="Proteomes" id="UP000295136"/>
    </source>
</evidence>
<dbReference type="CDD" id="cd07377">
    <property type="entry name" value="WHTH_GntR"/>
    <property type="match status" value="1"/>
</dbReference>
<evidence type="ECO:0000313" key="5">
    <source>
        <dbReference type="EMBL" id="TDE34276.1"/>
    </source>
</evidence>
<name>A0A4V2Z6X1_9ACTN</name>
<reference evidence="5 6" key="1">
    <citation type="submission" date="2019-03" db="EMBL/GenBank/DDBJ databases">
        <title>Draft genome sequences of novel Actinobacteria.</title>
        <authorList>
            <person name="Sahin N."/>
            <person name="Ay H."/>
            <person name="Saygin H."/>
        </authorList>
    </citation>
    <scope>NUCLEOTIDE SEQUENCE [LARGE SCALE GENOMIC DNA]</scope>
    <source>
        <strain evidence="5 6">6K102</strain>
    </source>
</reference>
<dbReference type="InterPro" id="IPR000524">
    <property type="entry name" value="Tscrpt_reg_HTH_GntR"/>
</dbReference>
<keyword evidence="1" id="KW-0805">Transcription regulation</keyword>
<dbReference type="AlphaFoldDB" id="A0A4V2Z6X1"/>